<dbReference type="HOGENOM" id="CLU_1241771_0_0_1"/>
<dbReference type="OMA" id="CYLLVEM"/>
<reference evidence="1" key="1">
    <citation type="journal article" date="2013" name="Nat. Commun.">
        <title>Whole-genome sequencing of Oryza brachyantha reveals mechanisms underlying Oryza genome evolution.</title>
        <authorList>
            <person name="Chen J."/>
            <person name="Huang Q."/>
            <person name="Gao D."/>
            <person name="Wang J."/>
            <person name="Lang Y."/>
            <person name="Liu T."/>
            <person name="Li B."/>
            <person name="Bai Z."/>
            <person name="Luis Goicoechea J."/>
            <person name="Liang C."/>
            <person name="Chen C."/>
            <person name="Zhang W."/>
            <person name="Sun S."/>
            <person name="Liao Y."/>
            <person name="Zhang X."/>
            <person name="Yang L."/>
            <person name="Song C."/>
            <person name="Wang M."/>
            <person name="Shi J."/>
            <person name="Liu G."/>
            <person name="Liu J."/>
            <person name="Zhou H."/>
            <person name="Zhou W."/>
            <person name="Yu Q."/>
            <person name="An N."/>
            <person name="Chen Y."/>
            <person name="Cai Q."/>
            <person name="Wang B."/>
            <person name="Liu B."/>
            <person name="Min J."/>
            <person name="Huang Y."/>
            <person name="Wu H."/>
            <person name="Li Z."/>
            <person name="Zhang Y."/>
            <person name="Yin Y."/>
            <person name="Song W."/>
            <person name="Jiang J."/>
            <person name="Jackson S.A."/>
            <person name="Wing R.A."/>
            <person name="Wang J."/>
            <person name="Chen M."/>
        </authorList>
    </citation>
    <scope>NUCLEOTIDE SEQUENCE [LARGE SCALE GENOMIC DNA]</scope>
    <source>
        <strain evidence="1">cv. IRGC 101232</strain>
    </source>
</reference>
<reference evidence="1" key="2">
    <citation type="submission" date="2013-04" db="UniProtKB">
        <authorList>
            <consortium name="EnsemblPlants"/>
        </authorList>
    </citation>
    <scope>IDENTIFICATION</scope>
</reference>
<dbReference type="AlphaFoldDB" id="J3MSY2"/>
<name>J3MSY2_ORYBR</name>
<dbReference type="InterPro" id="IPR010683">
    <property type="entry name" value="DUF1262"/>
</dbReference>
<dbReference type="PANTHER" id="PTHR31050:SF15">
    <property type="entry name" value="OS08G0413200 PROTEIN"/>
    <property type="match status" value="1"/>
</dbReference>
<dbReference type="Proteomes" id="UP000006038">
    <property type="component" value="Chromosome 8"/>
</dbReference>
<evidence type="ECO:0000313" key="1">
    <source>
        <dbReference type="EnsemblPlants" id="OB08G22120.1"/>
    </source>
</evidence>
<organism evidence="1">
    <name type="scientific">Oryza brachyantha</name>
    <name type="common">malo sina</name>
    <dbReference type="NCBI Taxonomy" id="4533"/>
    <lineage>
        <taxon>Eukaryota</taxon>
        <taxon>Viridiplantae</taxon>
        <taxon>Streptophyta</taxon>
        <taxon>Embryophyta</taxon>
        <taxon>Tracheophyta</taxon>
        <taxon>Spermatophyta</taxon>
        <taxon>Magnoliopsida</taxon>
        <taxon>Liliopsida</taxon>
        <taxon>Poales</taxon>
        <taxon>Poaceae</taxon>
        <taxon>BOP clade</taxon>
        <taxon>Oryzoideae</taxon>
        <taxon>Oryzeae</taxon>
        <taxon>Oryzinae</taxon>
        <taxon>Oryza</taxon>
    </lineage>
</organism>
<dbReference type="Gramene" id="OB08G22120.1">
    <property type="protein sequence ID" value="OB08G22120.1"/>
    <property type="gene ID" value="OB08G22120"/>
</dbReference>
<protein>
    <submittedName>
        <fullName evidence="1">Uncharacterized protein</fullName>
    </submittedName>
</protein>
<proteinExistence type="predicted"/>
<dbReference type="Pfam" id="PF06880">
    <property type="entry name" value="DUF1262"/>
    <property type="match status" value="1"/>
</dbReference>
<accession>J3MSY2</accession>
<sequence>MRTTRRRPGSGILVVEGDEAVERAANSWGLCRDSEVRGLPLAQSRMAKVERTTEYLIAGDGDISSEAFVKSDAVVFVPIVGLPLSSNRYYDLFLFLFPSSPSYRRMVSACSKEEDRTGCCGRGARRRAPTCRWGAVVPASLIEVGIGRAGAGHVAGPLTLGIAAGGDADGDADMKRIERVERHAGRDSWDRFGCYLLVEMFVLRRMDGSVALTHDFRIRTLWS</sequence>
<keyword evidence="2" id="KW-1185">Reference proteome</keyword>
<dbReference type="EnsemblPlants" id="OB08G22120.1">
    <property type="protein sequence ID" value="OB08G22120.1"/>
    <property type="gene ID" value="OB08G22120"/>
</dbReference>
<evidence type="ECO:0000313" key="2">
    <source>
        <dbReference type="Proteomes" id="UP000006038"/>
    </source>
</evidence>
<dbReference type="PANTHER" id="PTHR31050">
    <property type="entry name" value="OS08G0413200 PROTEIN"/>
    <property type="match status" value="1"/>
</dbReference>
<dbReference type="STRING" id="4533.J3MSY2"/>